<feature type="region of interest" description="Disordered" evidence="1">
    <location>
        <begin position="388"/>
        <end position="417"/>
    </location>
</feature>
<dbReference type="Proteomes" id="UP001230051">
    <property type="component" value="Unassembled WGS sequence"/>
</dbReference>
<protein>
    <submittedName>
        <fullName evidence="3">RNA-binding protein 43-like</fullName>
    </submittedName>
</protein>
<sequence length="417" mass="47856">MIPYIIKTGLCLISTQAVCLIGSKVKMDRTHEASTIVVSGVPQHELDCRTMADKLVIHFQKAKSAGGDVEKIKYPTRIKGLAYITFEEKEGKYKTCINIYILISLVLVDLNELFKLHFLTTCSAESILYVFCYAHAEVDLSLFCEHEKLVKELRTRNRAVRISPLQANQRVQVEGPFTAIKRLREDLLQLLETSQREKSVTARDRRRERQSTRAVTPEQEQGAAPFSSEADASNTEACLIWLDTNVFRYIQHVHKDDFEWLLKKHDVQATTQVEGELTGVSLKKKYQGLWQLETAKSQIEQWVSNVQSRLRTETIHYEKDFEEEKFLQACKDVSCGFPRVLFTPVEGHIDIIGNSSDCYLFCQLVEMQIKSSLHDKDRWLSTSPRATDMSYYSSSRTGEPNSLPMTMNSDMHKNVRK</sequence>
<dbReference type="AlphaFoldDB" id="A0AAD8DD99"/>
<feature type="region of interest" description="Disordered" evidence="1">
    <location>
        <begin position="199"/>
        <end position="229"/>
    </location>
</feature>
<keyword evidence="4" id="KW-1185">Reference proteome</keyword>
<feature type="compositionally biased region" description="Basic and acidic residues" evidence="1">
    <location>
        <begin position="199"/>
        <end position="211"/>
    </location>
</feature>
<dbReference type="InterPro" id="IPR012677">
    <property type="entry name" value="Nucleotide-bd_a/b_plait_sf"/>
</dbReference>
<gene>
    <name evidence="3" type="primary">RBM43</name>
    <name evidence="3" type="ORF">AOXY_G14397</name>
</gene>
<name>A0AAD8DD99_ACIOX</name>
<evidence type="ECO:0000313" key="4">
    <source>
        <dbReference type="Proteomes" id="UP001230051"/>
    </source>
</evidence>
<dbReference type="Pfam" id="PF07292">
    <property type="entry name" value="NID"/>
    <property type="match status" value="1"/>
</dbReference>
<evidence type="ECO:0000313" key="3">
    <source>
        <dbReference type="EMBL" id="KAK1165778.1"/>
    </source>
</evidence>
<evidence type="ECO:0000256" key="1">
    <source>
        <dbReference type="SAM" id="MobiDB-lite"/>
    </source>
</evidence>
<dbReference type="Gene3D" id="3.30.70.330">
    <property type="match status" value="1"/>
</dbReference>
<feature type="domain" description="NID" evidence="2">
    <location>
        <begin position="23"/>
        <end position="71"/>
    </location>
</feature>
<proteinExistence type="predicted"/>
<dbReference type="PANTHER" id="PTHR15225:SF8">
    <property type="entry name" value="RNA-BINDING PROTEIN 43"/>
    <property type="match status" value="1"/>
</dbReference>
<feature type="compositionally biased region" description="Polar residues" evidence="1">
    <location>
        <begin position="388"/>
        <end position="409"/>
    </location>
</feature>
<reference evidence="3" key="1">
    <citation type="submission" date="2022-02" db="EMBL/GenBank/DDBJ databases">
        <title>Atlantic sturgeon de novo genome assembly.</title>
        <authorList>
            <person name="Stock M."/>
            <person name="Klopp C."/>
            <person name="Guiguen Y."/>
            <person name="Cabau C."/>
            <person name="Parinello H."/>
            <person name="Santidrian Yebra-Pimentel E."/>
            <person name="Kuhl H."/>
            <person name="Dirks R.P."/>
            <person name="Guessner J."/>
            <person name="Wuertz S."/>
            <person name="Du K."/>
            <person name="Schartl M."/>
        </authorList>
    </citation>
    <scope>NUCLEOTIDE SEQUENCE</scope>
    <source>
        <strain evidence="3">STURGEONOMICS-FGT-2020</strain>
        <tissue evidence="3">Whole blood</tissue>
    </source>
</reference>
<organism evidence="3 4">
    <name type="scientific">Acipenser oxyrinchus oxyrinchus</name>
    <dbReference type="NCBI Taxonomy" id="40147"/>
    <lineage>
        <taxon>Eukaryota</taxon>
        <taxon>Metazoa</taxon>
        <taxon>Chordata</taxon>
        <taxon>Craniata</taxon>
        <taxon>Vertebrata</taxon>
        <taxon>Euteleostomi</taxon>
        <taxon>Actinopterygii</taxon>
        <taxon>Chondrostei</taxon>
        <taxon>Acipenseriformes</taxon>
        <taxon>Acipenseridae</taxon>
        <taxon>Acipenser</taxon>
    </lineage>
</organism>
<dbReference type="PANTHER" id="PTHR15225">
    <property type="entry name" value="INTERFERON-INDUCED PROTEIN 35/NMI N-MYC/STAT INTERACTING PROTEIN"/>
    <property type="match status" value="1"/>
</dbReference>
<dbReference type="EMBL" id="JAGXEW010000012">
    <property type="protein sequence ID" value="KAK1165778.1"/>
    <property type="molecule type" value="Genomic_DNA"/>
</dbReference>
<evidence type="ECO:0000259" key="2">
    <source>
        <dbReference type="Pfam" id="PF07292"/>
    </source>
</evidence>
<accession>A0AAD8DD99</accession>
<comment type="caution">
    <text evidence="3">The sequence shown here is derived from an EMBL/GenBank/DDBJ whole genome shotgun (WGS) entry which is preliminary data.</text>
</comment>
<dbReference type="InterPro" id="IPR009909">
    <property type="entry name" value="Nmi/IFP35_dom"/>
</dbReference>